<feature type="compositionally biased region" description="Polar residues" evidence="1">
    <location>
        <begin position="98"/>
        <end position="111"/>
    </location>
</feature>
<dbReference type="Gene3D" id="1.20.5.4090">
    <property type="match status" value="1"/>
</dbReference>
<sequence>MGPGPGPVRAGAGGRGLGKVKSGAKEVDMERYLSLQQDYLAAKKKEKESDQTIKDLSAQLARTEEAAKRVIMLPRKDQRLLARQLGAAESKQGALQRALSSARQTSGPSRSSTEEAECGPQPTEADPGDEASTPKQQSLANLKVSRLEAQVVQLRGENRGLRQQMLQASREHDGKAAALQKQIADLQASLKSQSSKAAGTNTQHSDLQTQHSQLQSQHSELKGQHRELKSQLTTSRERSSALERQLEESRRHVSEVRQELEEARSLHARASSQLRQEMAELASTQNRRSGDEDQQIAMLNATNAHLLQRVEQSVQEAHVHRTAQLQAERQATQLGIELSQLKGSLFDTPAPPESYAPVLPGTFQGRLLGASLQTDLSQGHAEADISQNPNPQTAMWPGWNHRSAALGGPALGPESVPAPSSTLQPDVAIQGSPWSIPARTPDPGTPSELDRSLAPVCQALSSDIEDWPQPRNAVVVAIETVQLVQQLAARVAGQRLFVMFSFLPSLCSAQQQQTRAMPATQQPMAFDFCLAHHVSPDGYARARTELGRQLRSSEPLVLPFCLCLHPRAGERLGPHHQLAYAEQDLKELLRQGQDLRHSEVAMVTEGDQVAATMVLSLVAVQALQALAGC</sequence>
<feature type="region of interest" description="Disordered" evidence="1">
    <location>
        <begin position="380"/>
        <end position="450"/>
    </location>
</feature>
<comment type="caution">
    <text evidence="3">The sequence shown here is derived from an EMBL/GenBank/DDBJ whole genome shotgun (WGS) entry which is preliminary data.</text>
</comment>
<evidence type="ECO:0000256" key="1">
    <source>
        <dbReference type="SAM" id="MobiDB-lite"/>
    </source>
</evidence>
<feature type="region of interest" description="Disordered" evidence="1">
    <location>
        <begin position="1"/>
        <end position="25"/>
    </location>
</feature>
<gene>
    <name evidence="3" type="ORF">WJX73_006424</name>
</gene>
<dbReference type="PANTHER" id="PTHR14240:SF1">
    <property type="entry name" value="PROTEIN FANTOM-RELATED"/>
    <property type="match status" value="1"/>
</dbReference>
<dbReference type="InterPro" id="IPR035892">
    <property type="entry name" value="C2_domain_sf"/>
</dbReference>
<name>A0AAW1P5G2_9CHLO</name>
<evidence type="ECO:0000313" key="3">
    <source>
        <dbReference type="EMBL" id="KAK9805360.1"/>
    </source>
</evidence>
<dbReference type="InterPro" id="IPR041091">
    <property type="entry name" value="RPGRIP1_C"/>
</dbReference>
<feature type="domain" description="RPGRIP1 C-terminal" evidence="2">
    <location>
        <begin position="472"/>
        <end position="626"/>
    </location>
</feature>
<dbReference type="AlphaFoldDB" id="A0AAW1P5G2"/>
<evidence type="ECO:0000259" key="2">
    <source>
        <dbReference type="Pfam" id="PF18111"/>
    </source>
</evidence>
<keyword evidence="4" id="KW-1185">Reference proteome</keyword>
<protein>
    <recommendedName>
        <fullName evidence="2">RPGRIP1 C-terminal domain-containing protein</fullName>
    </recommendedName>
</protein>
<organism evidence="3 4">
    <name type="scientific">Symbiochloris irregularis</name>
    <dbReference type="NCBI Taxonomy" id="706552"/>
    <lineage>
        <taxon>Eukaryota</taxon>
        <taxon>Viridiplantae</taxon>
        <taxon>Chlorophyta</taxon>
        <taxon>core chlorophytes</taxon>
        <taxon>Trebouxiophyceae</taxon>
        <taxon>Trebouxiales</taxon>
        <taxon>Trebouxiaceae</taxon>
        <taxon>Symbiochloris</taxon>
    </lineage>
</organism>
<dbReference type="Gene3D" id="2.60.40.150">
    <property type="entry name" value="C2 domain"/>
    <property type="match status" value="1"/>
</dbReference>
<accession>A0AAW1P5G2</accession>
<feature type="region of interest" description="Disordered" evidence="1">
    <location>
        <begin position="87"/>
        <end position="142"/>
    </location>
</feature>
<dbReference type="GO" id="GO:1905515">
    <property type="term" value="P:non-motile cilium assembly"/>
    <property type="evidence" value="ECO:0007669"/>
    <property type="project" value="TreeGrafter"/>
</dbReference>
<feature type="region of interest" description="Disordered" evidence="1">
    <location>
        <begin position="190"/>
        <end position="253"/>
    </location>
</feature>
<feature type="compositionally biased region" description="Basic and acidic residues" evidence="1">
    <location>
        <begin position="219"/>
        <end position="253"/>
    </location>
</feature>
<dbReference type="Pfam" id="PF18111">
    <property type="entry name" value="RPGR1_C"/>
    <property type="match status" value="1"/>
</dbReference>
<feature type="compositionally biased region" description="Low complexity" evidence="1">
    <location>
        <begin position="190"/>
        <end position="218"/>
    </location>
</feature>
<reference evidence="3 4" key="1">
    <citation type="journal article" date="2024" name="Nat. Commun.">
        <title>Phylogenomics reveals the evolutionary origins of lichenization in chlorophyte algae.</title>
        <authorList>
            <person name="Puginier C."/>
            <person name="Libourel C."/>
            <person name="Otte J."/>
            <person name="Skaloud P."/>
            <person name="Haon M."/>
            <person name="Grisel S."/>
            <person name="Petersen M."/>
            <person name="Berrin J.G."/>
            <person name="Delaux P.M."/>
            <person name="Dal Grande F."/>
            <person name="Keller J."/>
        </authorList>
    </citation>
    <scope>NUCLEOTIDE SEQUENCE [LARGE SCALE GENOMIC DNA]</scope>
    <source>
        <strain evidence="3 4">SAG 2036</strain>
    </source>
</reference>
<dbReference type="GO" id="GO:0035869">
    <property type="term" value="C:ciliary transition zone"/>
    <property type="evidence" value="ECO:0007669"/>
    <property type="project" value="TreeGrafter"/>
</dbReference>
<dbReference type="InterPro" id="IPR031139">
    <property type="entry name" value="RPGRIP1_fam"/>
</dbReference>
<proteinExistence type="predicted"/>
<dbReference type="EMBL" id="JALJOQ010000044">
    <property type="protein sequence ID" value="KAK9805360.1"/>
    <property type="molecule type" value="Genomic_DNA"/>
</dbReference>
<evidence type="ECO:0000313" key="4">
    <source>
        <dbReference type="Proteomes" id="UP001465755"/>
    </source>
</evidence>
<dbReference type="Proteomes" id="UP001465755">
    <property type="component" value="Unassembled WGS sequence"/>
</dbReference>
<dbReference type="PANTHER" id="PTHR14240">
    <property type="entry name" value="RETINITIS PIGMENTOSA GTPASE REGULATOR-INTERACTING PROTEIN"/>
    <property type="match status" value="1"/>
</dbReference>